<dbReference type="KEGG" id="aon:DEH84_17235"/>
<dbReference type="PROSITE" id="PS50113">
    <property type="entry name" value="PAC"/>
    <property type="match status" value="1"/>
</dbReference>
<keyword evidence="5" id="KW-0808">Transferase</keyword>
<evidence type="ECO:0000256" key="2">
    <source>
        <dbReference type="ARBA" id="ARBA00004429"/>
    </source>
</evidence>
<dbReference type="PANTHER" id="PTHR43047">
    <property type="entry name" value="TWO-COMPONENT HISTIDINE PROTEIN KINASE"/>
    <property type="match status" value="1"/>
</dbReference>
<dbReference type="InterPro" id="IPR000700">
    <property type="entry name" value="PAS-assoc_C"/>
</dbReference>
<dbReference type="GO" id="GO:0000155">
    <property type="term" value="F:phosphorelay sensor kinase activity"/>
    <property type="evidence" value="ECO:0007669"/>
    <property type="project" value="InterPro"/>
</dbReference>
<gene>
    <name evidence="13" type="ORF">DEH84_17235</name>
</gene>
<comment type="catalytic activity">
    <reaction evidence="1">
        <text>ATP + protein L-histidine = ADP + protein N-phospho-L-histidine.</text>
        <dbReference type="EC" id="2.7.13.3"/>
    </reaction>
</comment>
<evidence type="ECO:0000259" key="10">
    <source>
        <dbReference type="PROSITE" id="PS50110"/>
    </source>
</evidence>
<dbReference type="Gene3D" id="3.40.50.2300">
    <property type="match status" value="1"/>
</dbReference>
<dbReference type="Gene3D" id="3.30.565.10">
    <property type="entry name" value="Histidine kinase-like ATPase, C-terminal domain"/>
    <property type="match status" value="1"/>
</dbReference>
<dbReference type="SMART" id="SM00091">
    <property type="entry name" value="PAS"/>
    <property type="match status" value="1"/>
</dbReference>
<feature type="region of interest" description="Disordered" evidence="8">
    <location>
        <begin position="1"/>
        <end position="27"/>
    </location>
</feature>
<dbReference type="SUPFAM" id="SSF55785">
    <property type="entry name" value="PYP-like sensor domain (PAS domain)"/>
    <property type="match status" value="1"/>
</dbReference>
<dbReference type="InterPro" id="IPR000014">
    <property type="entry name" value="PAS"/>
</dbReference>
<feature type="domain" description="Response regulatory" evidence="10">
    <location>
        <begin position="428"/>
        <end position="545"/>
    </location>
</feature>
<evidence type="ECO:0000256" key="5">
    <source>
        <dbReference type="ARBA" id="ARBA00022679"/>
    </source>
</evidence>
<dbReference type="InterPro" id="IPR035965">
    <property type="entry name" value="PAS-like_dom_sf"/>
</dbReference>
<dbReference type="EC" id="2.7.13.3" evidence="3"/>
<dbReference type="Gene3D" id="3.30.450.20">
    <property type="entry name" value="PAS domain"/>
    <property type="match status" value="1"/>
</dbReference>
<dbReference type="SMART" id="SM00388">
    <property type="entry name" value="HisKA"/>
    <property type="match status" value="1"/>
</dbReference>
<dbReference type="InterPro" id="IPR013655">
    <property type="entry name" value="PAS_fold_3"/>
</dbReference>
<evidence type="ECO:0000313" key="13">
    <source>
        <dbReference type="EMBL" id="AWI54970.1"/>
    </source>
</evidence>
<feature type="modified residue" description="4-aspartylphosphate" evidence="7">
    <location>
        <position position="478"/>
    </location>
</feature>
<dbReference type="CDD" id="cd00082">
    <property type="entry name" value="HisKA"/>
    <property type="match status" value="1"/>
</dbReference>
<evidence type="ECO:0000256" key="1">
    <source>
        <dbReference type="ARBA" id="ARBA00000085"/>
    </source>
</evidence>
<dbReference type="InterPro" id="IPR005467">
    <property type="entry name" value="His_kinase_dom"/>
</dbReference>
<dbReference type="Pfam" id="PF02518">
    <property type="entry name" value="HATPase_c"/>
    <property type="match status" value="1"/>
</dbReference>
<dbReference type="SMART" id="SM00448">
    <property type="entry name" value="REC"/>
    <property type="match status" value="1"/>
</dbReference>
<evidence type="ECO:0000256" key="7">
    <source>
        <dbReference type="PROSITE-ProRule" id="PRU00169"/>
    </source>
</evidence>
<evidence type="ECO:0000256" key="4">
    <source>
        <dbReference type="ARBA" id="ARBA00022553"/>
    </source>
</evidence>
<dbReference type="CDD" id="cd00130">
    <property type="entry name" value="PAS"/>
    <property type="match status" value="1"/>
</dbReference>
<evidence type="ECO:0000259" key="12">
    <source>
        <dbReference type="PROSITE" id="PS50113"/>
    </source>
</evidence>
<dbReference type="EMBL" id="CP029210">
    <property type="protein sequence ID" value="AWI54970.1"/>
    <property type="molecule type" value="Genomic_DNA"/>
</dbReference>
<dbReference type="Gene3D" id="1.10.287.130">
    <property type="match status" value="1"/>
</dbReference>
<dbReference type="PRINTS" id="PR00344">
    <property type="entry name" value="BCTRLSENSOR"/>
</dbReference>
<dbReference type="PROSITE" id="PS50112">
    <property type="entry name" value="PAS"/>
    <property type="match status" value="1"/>
</dbReference>
<feature type="domain" description="PAC" evidence="12">
    <location>
        <begin position="112"/>
        <end position="164"/>
    </location>
</feature>
<dbReference type="InterPro" id="IPR001610">
    <property type="entry name" value="PAC"/>
</dbReference>
<dbReference type="InterPro" id="IPR004358">
    <property type="entry name" value="Sig_transdc_His_kin-like_C"/>
</dbReference>
<evidence type="ECO:0000259" key="11">
    <source>
        <dbReference type="PROSITE" id="PS50112"/>
    </source>
</evidence>
<dbReference type="Pfam" id="PF08447">
    <property type="entry name" value="PAS_3"/>
    <property type="match status" value="1"/>
</dbReference>
<evidence type="ECO:0000313" key="14">
    <source>
        <dbReference type="Proteomes" id="UP000244892"/>
    </source>
</evidence>
<dbReference type="InterPro" id="IPR036890">
    <property type="entry name" value="HATPase_C_sf"/>
</dbReference>
<dbReference type="InterPro" id="IPR003594">
    <property type="entry name" value="HATPase_dom"/>
</dbReference>
<dbReference type="SUPFAM" id="SSF52172">
    <property type="entry name" value="CheY-like"/>
    <property type="match status" value="1"/>
</dbReference>
<reference evidence="13 14" key="1">
    <citation type="submission" date="2018-05" db="EMBL/GenBank/DDBJ databases">
        <title>complete genome sequence of Aquabacterium olei NBRC 110486.</title>
        <authorList>
            <person name="Tang B."/>
            <person name="Chang J."/>
            <person name="Zhang L."/>
            <person name="Yang H."/>
        </authorList>
    </citation>
    <scope>NUCLEOTIDE SEQUENCE [LARGE SCALE GENOMIC DNA]</scope>
    <source>
        <strain evidence="13 14">NBRC 110486</strain>
    </source>
</reference>
<evidence type="ECO:0000256" key="6">
    <source>
        <dbReference type="ARBA" id="ARBA00022777"/>
    </source>
</evidence>
<dbReference type="NCBIfam" id="TIGR00229">
    <property type="entry name" value="sensory_box"/>
    <property type="match status" value="1"/>
</dbReference>
<dbReference type="SUPFAM" id="SSF47384">
    <property type="entry name" value="Homodimeric domain of signal transducing histidine kinase"/>
    <property type="match status" value="1"/>
</dbReference>
<feature type="domain" description="Histidine kinase" evidence="9">
    <location>
        <begin position="181"/>
        <end position="399"/>
    </location>
</feature>
<dbReference type="SUPFAM" id="SSF55874">
    <property type="entry name" value="ATPase domain of HSP90 chaperone/DNA topoisomerase II/histidine kinase"/>
    <property type="match status" value="1"/>
</dbReference>
<dbReference type="SMART" id="SM00086">
    <property type="entry name" value="PAC"/>
    <property type="match status" value="1"/>
</dbReference>
<dbReference type="InterPro" id="IPR036097">
    <property type="entry name" value="HisK_dim/P_sf"/>
</dbReference>
<dbReference type="Proteomes" id="UP000244892">
    <property type="component" value="Chromosome"/>
</dbReference>
<organism evidence="13 14">
    <name type="scientific">Aquabacterium olei</name>
    <dbReference type="NCBI Taxonomy" id="1296669"/>
    <lineage>
        <taxon>Bacteria</taxon>
        <taxon>Pseudomonadati</taxon>
        <taxon>Pseudomonadota</taxon>
        <taxon>Betaproteobacteria</taxon>
        <taxon>Burkholderiales</taxon>
        <taxon>Aquabacterium</taxon>
    </lineage>
</organism>
<dbReference type="PROSITE" id="PS50110">
    <property type="entry name" value="RESPONSE_REGULATORY"/>
    <property type="match status" value="1"/>
</dbReference>
<keyword evidence="6 13" id="KW-0418">Kinase</keyword>
<dbReference type="SMART" id="SM00387">
    <property type="entry name" value="HATPase_c"/>
    <property type="match status" value="1"/>
</dbReference>
<dbReference type="Pfam" id="PF00512">
    <property type="entry name" value="HisKA"/>
    <property type="match status" value="1"/>
</dbReference>
<dbReference type="AlphaFoldDB" id="A0A2U8FVC7"/>
<dbReference type="GO" id="GO:0009927">
    <property type="term" value="F:histidine phosphotransfer kinase activity"/>
    <property type="evidence" value="ECO:0007669"/>
    <property type="project" value="TreeGrafter"/>
</dbReference>
<proteinExistence type="predicted"/>
<dbReference type="GO" id="GO:0005886">
    <property type="term" value="C:plasma membrane"/>
    <property type="evidence" value="ECO:0007669"/>
    <property type="project" value="UniProtKB-SubCell"/>
</dbReference>
<dbReference type="FunFam" id="3.30.565.10:FF:000006">
    <property type="entry name" value="Sensor histidine kinase WalK"/>
    <property type="match status" value="1"/>
</dbReference>
<feature type="domain" description="PAS" evidence="11">
    <location>
        <begin position="38"/>
        <end position="108"/>
    </location>
</feature>
<keyword evidence="4 7" id="KW-0597">Phosphoprotein</keyword>
<protein>
    <recommendedName>
        <fullName evidence="3">histidine kinase</fullName>
        <ecNumber evidence="3">2.7.13.3</ecNumber>
    </recommendedName>
</protein>
<keyword evidence="14" id="KW-1185">Reference proteome</keyword>
<comment type="subcellular location">
    <subcellularLocation>
        <location evidence="2">Cell inner membrane</location>
        <topology evidence="2">Multi-pass membrane protein</topology>
    </subcellularLocation>
</comment>
<evidence type="ECO:0000256" key="3">
    <source>
        <dbReference type="ARBA" id="ARBA00012438"/>
    </source>
</evidence>
<dbReference type="PANTHER" id="PTHR43047:SF72">
    <property type="entry name" value="OSMOSENSING HISTIDINE PROTEIN KINASE SLN1"/>
    <property type="match status" value="1"/>
</dbReference>
<feature type="compositionally biased region" description="Low complexity" evidence="8">
    <location>
        <begin position="17"/>
        <end position="27"/>
    </location>
</feature>
<evidence type="ECO:0000256" key="8">
    <source>
        <dbReference type="SAM" id="MobiDB-lite"/>
    </source>
</evidence>
<evidence type="ECO:0000259" key="9">
    <source>
        <dbReference type="PROSITE" id="PS50109"/>
    </source>
</evidence>
<dbReference type="Pfam" id="PF00072">
    <property type="entry name" value="Response_reg"/>
    <property type="match status" value="1"/>
</dbReference>
<sequence length="548" mass="59338">MRRTDAAHRAGGGQTDSPPSMLSPSAAPILCDGERLTASDPYRQIFEAAGIGIARVAPDGQLLEANQRFGEIVGRRCDALPGLHILDLTHPDDVAVSTAEMEATLQGLRPRYSLEKRYLRPDGAVVWVTLSVVLMRDANGEPVQFIAVIEDITERRQLQEAMASARAAERASQAKTEFLSRMSHELRTPLNAMLGFAQLLRVDPRHPLNETQSRSVQHIERAGAHLLAMLTDVLDLSRIEAGSMPIHIAPVSVQQAQEEALALLSNQASASGLEIRCEPPDPPLCVHADHVRLRQILVNLLSNAIKYNRPGGCVQLEAVPVGPDVVLSVTDTGRGLDAGQIAHLFEPFNRLGAERTGVEGTGIGLVIVHRLLELMGGRLTVSSRPGEGSVFRVWLPAAQPADDAPRCRSQFGHLDGAPDVPAEHRIYTVLYAEDNPVNVELVRQVLRMRPQWHIEVAHTGQEAIAAARAAPPDLLLLDMHLGDASGLEIADALAHDPATAGVPRVALSADAMPDLINEARRRGFADYLTKPLDVGRLLRLLDQLAAGR</sequence>
<dbReference type="InterPro" id="IPR011006">
    <property type="entry name" value="CheY-like_superfamily"/>
</dbReference>
<accession>A0A2U8FVC7</accession>
<name>A0A2U8FVC7_9BURK</name>
<dbReference type="PROSITE" id="PS50109">
    <property type="entry name" value="HIS_KIN"/>
    <property type="match status" value="1"/>
</dbReference>
<dbReference type="InterPro" id="IPR001789">
    <property type="entry name" value="Sig_transdc_resp-reg_receiver"/>
</dbReference>
<dbReference type="InterPro" id="IPR003661">
    <property type="entry name" value="HisK_dim/P_dom"/>
</dbReference>